<proteinExistence type="predicted"/>
<evidence type="ECO:0000313" key="2">
    <source>
        <dbReference type="EMBL" id="GMR62649.1"/>
    </source>
</evidence>
<protein>
    <submittedName>
        <fullName evidence="2">Uncharacterized protein</fullName>
    </submittedName>
</protein>
<keyword evidence="1" id="KW-0812">Transmembrane</keyword>
<reference evidence="3" key="1">
    <citation type="submission" date="2022-10" db="EMBL/GenBank/DDBJ databases">
        <title>Genome assembly of Pristionchus species.</title>
        <authorList>
            <person name="Yoshida K."/>
            <person name="Sommer R.J."/>
        </authorList>
    </citation>
    <scope>NUCLEOTIDE SEQUENCE [LARGE SCALE GENOMIC DNA]</scope>
    <source>
        <strain evidence="3">RS5460</strain>
    </source>
</reference>
<name>A0AAN5DIF0_9BILA</name>
<keyword evidence="1" id="KW-1133">Transmembrane helix</keyword>
<dbReference type="Proteomes" id="UP001328107">
    <property type="component" value="Unassembled WGS sequence"/>
</dbReference>
<organism evidence="2 3">
    <name type="scientific">Pristionchus mayeri</name>
    <dbReference type="NCBI Taxonomy" id="1317129"/>
    <lineage>
        <taxon>Eukaryota</taxon>
        <taxon>Metazoa</taxon>
        <taxon>Ecdysozoa</taxon>
        <taxon>Nematoda</taxon>
        <taxon>Chromadorea</taxon>
        <taxon>Rhabditida</taxon>
        <taxon>Rhabditina</taxon>
        <taxon>Diplogasteromorpha</taxon>
        <taxon>Diplogasteroidea</taxon>
        <taxon>Neodiplogasteridae</taxon>
        <taxon>Pristionchus</taxon>
    </lineage>
</organism>
<accession>A0AAN5DIF0</accession>
<dbReference type="EMBL" id="BTRK01000006">
    <property type="protein sequence ID" value="GMR62649.1"/>
    <property type="molecule type" value="Genomic_DNA"/>
</dbReference>
<feature type="transmembrane region" description="Helical" evidence="1">
    <location>
        <begin position="98"/>
        <end position="118"/>
    </location>
</feature>
<feature type="transmembrane region" description="Helical" evidence="1">
    <location>
        <begin position="59"/>
        <end position="86"/>
    </location>
</feature>
<comment type="caution">
    <text evidence="2">The sequence shown here is derived from an EMBL/GenBank/DDBJ whole genome shotgun (WGS) entry which is preliminary data.</text>
</comment>
<gene>
    <name evidence="2" type="ORF">PMAYCL1PPCAC_32844</name>
</gene>
<keyword evidence="3" id="KW-1185">Reference proteome</keyword>
<dbReference type="AlphaFoldDB" id="A0AAN5DIF0"/>
<evidence type="ECO:0000313" key="3">
    <source>
        <dbReference type="Proteomes" id="UP001328107"/>
    </source>
</evidence>
<feature type="non-terminal residue" evidence="2">
    <location>
        <position position="122"/>
    </location>
</feature>
<sequence>GYYLNALSQCLGVLLACNRFTAILFSSSHAHVCLRLKLQTKSILKSLHMKPSDMQREMFLNMVLITIICTAFSLIVYGSCLIRLCFFSSTRNSKIERNFFIVGLSSLIFSLPYMAAMVKCYS</sequence>
<evidence type="ECO:0000256" key="1">
    <source>
        <dbReference type="SAM" id="Phobius"/>
    </source>
</evidence>
<keyword evidence="1" id="KW-0472">Membrane</keyword>
<feature type="non-terminal residue" evidence="2">
    <location>
        <position position="1"/>
    </location>
</feature>